<dbReference type="Proteomes" id="UP001175001">
    <property type="component" value="Unassembled WGS sequence"/>
</dbReference>
<name>A0AA39YYM9_9PEZI</name>
<reference evidence="1" key="1">
    <citation type="submission" date="2023-06" db="EMBL/GenBank/DDBJ databases">
        <title>Multi-omics analyses reveal the molecular pathogenesis toolkit of Lasiodiplodia hormozganensis, a cross-kingdom pathogen.</title>
        <authorList>
            <person name="Felix C."/>
            <person name="Meneses R."/>
            <person name="Goncalves M.F.M."/>
            <person name="Tilleman L."/>
            <person name="Duarte A.S."/>
            <person name="Jorrin-Novo J.V."/>
            <person name="Van De Peer Y."/>
            <person name="Deforce D."/>
            <person name="Van Nieuwerburgh F."/>
            <person name="Esteves A.C."/>
            <person name="Alves A."/>
        </authorList>
    </citation>
    <scope>NUCLEOTIDE SEQUENCE</scope>
    <source>
        <strain evidence="1">CBS 339.90</strain>
    </source>
</reference>
<keyword evidence="2" id="KW-1185">Reference proteome</keyword>
<comment type="caution">
    <text evidence="1">The sequence shown here is derived from an EMBL/GenBank/DDBJ whole genome shotgun (WGS) entry which is preliminary data.</text>
</comment>
<organism evidence="1 2">
    <name type="scientific">Lasiodiplodia hormozganensis</name>
    <dbReference type="NCBI Taxonomy" id="869390"/>
    <lineage>
        <taxon>Eukaryota</taxon>
        <taxon>Fungi</taxon>
        <taxon>Dikarya</taxon>
        <taxon>Ascomycota</taxon>
        <taxon>Pezizomycotina</taxon>
        <taxon>Dothideomycetes</taxon>
        <taxon>Dothideomycetes incertae sedis</taxon>
        <taxon>Botryosphaeriales</taxon>
        <taxon>Botryosphaeriaceae</taxon>
        <taxon>Lasiodiplodia</taxon>
    </lineage>
</organism>
<evidence type="ECO:0000313" key="1">
    <source>
        <dbReference type="EMBL" id="KAK0660969.1"/>
    </source>
</evidence>
<gene>
    <name evidence="1" type="ORF">DIS24_g2848</name>
</gene>
<evidence type="ECO:0000313" key="2">
    <source>
        <dbReference type="Proteomes" id="UP001175001"/>
    </source>
</evidence>
<accession>A0AA39YYM9</accession>
<sequence>MAAFSGQREYEAFLTKVSAPCYKVAIDLFLVNKQISHEALSVMYARNMFVFALLDTFVRFRNMIGPTNTASLRHVAILDLGRLSKTAHQSLTEDKWFQMPDNPDARTNGFAGLSNLTDLELWWKPSAHTVDPNLAAHCIFFCARGFLDAVAEKEGDPFAAVERITVPWMSYSPYSNKQYLEEMRNKIRWLMTNAPETKYLQSNPELRDLEYELQAWKAMKLKMAFRVL</sequence>
<dbReference type="AlphaFoldDB" id="A0AA39YYM9"/>
<dbReference type="EMBL" id="JAUJDW010000009">
    <property type="protein sequence ID" value="KAK0660969.1"/>
    <property type="molecule type" value="Genomic_DNA"/>
</dbReference>
<protein>
    <submittedName>
        <fullName evidence="1">Uncharacterized protein</fullName>
    </submittedName>
</protein>
<proteinExistence type="predicted"/>